<accession>A0A6J6RA22</accession>
<proteinExistence type="predicted"/>
<dbReference type="Pfam" id="PF02585">
    <property type="entry name" value="PIG-L"/>
    <property type="match status" value="1"/>
</dbReference>
<dbReference type="PANTHER" id="PTHR12993">
    <property type="entry name" value="N-ACETYLGLUCOSAMINYL-PHOSPHATIDYLINOSITOL DE-N-ACETYLASE-RELATED"/>
    <property type="match status" value="1"/>
</dbReference>
<evidence type="ECO:0000313" key="1">
    <source>
        <dbReference type="EMBL" id="CAB4720697.1"/>
    </source>
</evidence>
<dbReference type="InterPro" id="IPR024078">
    <property type="entry name" value="LmbE-like_dom_sf"/>
</dbReference>
<organism evidence="1">
    <name type="scientific">freshwater metagenome</name>
    <dbReference type="NCBI Taxonomy" id="449393"/>
    <lineage>
        <taxon>unclassified sequences</taxon>
        <taxon>metagenomes</taxon>
        <taxon>ecological metagenomes</taxon>
    </lineage>
</organism>
<dbReference type="PANTHER" id="PTHR12993:SF11">
    <property type="entry name" value="N-ACETYLGLUCOSAMINYL-PHOSPHATIDYLINOSITOL DE-N-ACETYLASE"/>
    <property type="match status" value="1"/>
</dbReference>
<protein>
    <submittedName>
        <fullName evidence="1">Unannotated protein</fullName>
    </submittedName>
</protein>
<dbReference type="InterPro" id="IPR003737">
    <property type="entry name" value="GlcNAc_PI_deacetylase-related"/>
</dbReference>
<reference evidence="1" key="1">
    <citation type="submission" date="2020-05" db="EMBL/GenBank/DDBJ databases">
        <authorList>
            <person name="Chiriac C."/>
            <person name="Salcher M."/>
            <person name="Ghai R."/>
            <person name="Kavagutti S V."/>
        </authorList>
    </citation>
    <scope>NUCLEOTIDE SEQUENCE</scope>
</reference>
<gene>
    <name evidence="1" type="ORF">UFOPK2655_01307</name>
</gene>
<dbReference type="Gene3D" id="3.40.50.10320">
    <property type="entry name" value="LmbE-like"/>
    <property type="match status" value="1"/>
</dbReference>
<name>A0A6J6RA22_9ZZZZ</name>
<dbReference type="GO" id="GO:0016811">
    <property type="term" value="F:hydrolase activity, acting on carbon-nitrogen (but not peptide) bonds, in linear amides"/>
    <property type="evidence" value="ECO:0007669"/>
    <property type="project" value="TreeGrafter"/>
</dbReference>
<dbReference type="EMBL" id="CAEZYE010000101">
    <property type="protein sequence ID" value="CAB4720697.1"/>
    <property type="molecule type" value="Genomic_DNA"/>
</dbReference>
<dbReference type="AlphaFoldDB" id="A0A6J6RA22"/>
<dbReference type="SUPFAM" id="SSF102588">
    <property type="entry name" value="LmbE-like"/>
    <property type="match status" value="1"/>
</dbReference>
<sequence>MPIQNSILVIAAHPDDESLGLGGTIHNATQSGKQVHVLFLSTGVGSRDLDRENTSERLAAARRALNVLGCYHINFGDFPDNSFDSVGVLSIAKFIEAKINEVQPRVVYTNFHSDLNVDHRLTAEASLVAARPKPGSPVDELYFYEVLSSTGWQFGATQFRPTCFVDITGSISPKLAALHEYATEIDDSPSARSYDAVKALARLRGSFVGFEYSEAFEIGFIRSRD</sequence>